<dbReference type="OrthoDB" id="1937198at2759"/>
<evidence type="ECO:0000313" key="2">
    <source>
        <dbReference type="EMBL" id="GBG78166.1"/>
    </source>
</evidence>
<dbReference type="SUPFAM" id="SSF56672">
    <property type="entry name" value="DNA/RNA polymerases"/>
    <property type="match status" value="1"/>
</dbReference>
<protein>
    <recommendedName>
        <fullName evidence="1">Reverse transcriptase domain-containing protein</fullName>
    </recommendedName>
</protein>
<dbReference type="AlphaFoldDB" id="A0A388L791"/>
<dbReference type="OMA" id="WEHIGAD"/>
<accession>A0A388L791</accession>
<dbReference type="CDD" id="cd01650">
    <property type="entry name" value="RT_nLTR_like"/>
    <property type="match status" value="1"/>
</dbReference>
<dbReference type="InterPro" id="IPR043502">
    <property type="entry name" value="DNA/RNA_pol_sf"/>
</dbReference>
<keyword evidence="3" id="KW-1185">Reference proteome</keyword>
<dbReference type="Gramene" id="GBG78166">
    <property type="protein sequence ID" value="GBG78166"/>
    <property type="gene ID" value="CBR_g26199"/>
</dbReference>
<sequence>MRERQHPFHAEAPLATDSTAIGEYALTYFKDILTSRRQPDISLQQLQGEQDLRQHTHTRLGQEAADALEQPFTAEELQQVVKCMARGKRSGSDGLPVEFYEATWEHIGADLLKLYNRVSDGDILTEEMKLDIITLIYKKDDKSNIRNWRPISRLNVSYKILAKALSRRLAPHLPRLVHKDQGAFIQGRSIAENILMAVRALEVIPREKRQVIAAMLDLEKAYDLMEILLNAFWASPRIQGLALGESDTLLTEPIADDLLLVMEVTQESMGEAKTLLDTYCTVSEAQVNWNKSVYFLPKEYNLTGQDWGMKRIPPDISKRYLGVQVSLSNAKPRQQAILQAKVQVSLKRCRIAACTSLLGRALLINAVVFAQVWFIADVRLLSKEVLKPLTAEAARYLWKPTSQEGQGYITKCS</sequence>
<gene>
    <name evidence="2" type="ORF">CBR_g26199</name>
</gene>
<dbReference type="PANTHER" id="PTHR19446">
    <property type="entry name" value="REVERSE TRANSCRIPTASES"/>
    <property type="match status" value="1"/>
</dbReference>
<organism evidence="2 3">
    <name type="scientific">Chara braunii</name>
    <name type="common">Braun's stonewort</name>
    <dbReference type="NCBI Taxonomy" id="69332"/>
    <lineage>
        <taxon>Eukaryota</taxon>
        <taxon>Viridiplantae</taxon>
        <taxon>Streptophyta</taxon>
        <taxon>Charophyceae</taxon>
        <taxon>Charales</taxon>
        <taxon>Characeae</taxon>
        <taxon>Chara</taxon>
    </lineage>
</organism>
<dbReference type="Proteomes" id="UP000265515">
    <property type="component" value="Unassembled WGS sequence"/>
</dbReference>
<feature type="domain" description="Reverse transcriptase" evidence="1">
    <location>
        <begin position="139"/>
        <end position="224"/>
    </location>
</feature>
<evidence type="ECO:0000313" key="3">
    <source>
        <dbReference type="Proteomes" id="UP000265515"/>
    </source>
</evidence>
<comment type="caution">
    <text evidence="2">The sequence shown here is derived from an EMBL/GenBank/DDBJ whole genome shotgun (WGS) entry which is preliminary data.</text>
</comment>
<evidence type="ECO:0000259" key="1">
    <source>
        <dbReference type="Pfam" id="PF00078"/>
    </source>
</evidence>
<dbReference type="Pfam" id="PF00078">
    <property type="entry name" value="RVT_1"/>
    <property type="match status" value="1"/>
</dbReference>
<dbReference type="InterPro" id="IPR000477">
    <property type="entry name" value="RT_dom"/>
</dbReference>
<name>A0A388L791_CHABU</name>
<proteinExistence type="predicted"/>
<dbReference type="EMBL" id="BFEA01000288">
    <property type="protein sequence ID" value="GBG78166.1"/>
    <property type="molecule type" value="Genomic_DNA"/>
</dbReference>
<reference evidence="2 3" key="1">
    <citation type="journal article" date="2018" name="Cell">
        <title>The Chara Genome: Secondary Complexity and Implications for Plant Terrestrialization.</title>
        <authorList>
            <person name="Nishiyama T."/>
            <person name="Sakayama H."/>
            <person name="Vries J.D."/>
            <person name="Buschmann H."/>
            <person name="Saint-Marcoux D."/>
            <person name="Ullrich K.K."/>
            <person name="Haas F.B."/>
            <person name="Vanderstraeten L."/>
            <person name="Becker D."/>
            <person name="Lang D."/>
            <person name="Vosolsobe S."/>
            <person name="Rombauts S."/>
            <person name="Wilhelmsson P.K.I."/>
            <person name="Janitza P."/>
            <person name="Kern R."/>
            <person name="Heyl A."/>
            <person name="Rumpler F."/>
            <person name="Villalobos L.I.A.C."/>
            <person name="Clay J.M."/>
            <person name="Skokan R."/>
            <person name="Toyoda A."/>
            <person name="Suzuki Y."/>
            <person name="Kagoshima H."/>
            <person name="Schijlen E."/>
            <person name="Tajeshwar N."/>
            <person name="Catarino B."/>
            <person name="Hetherington A.J."/>
            <person name="Saltykova A."/>
            <person name="Bonnot C."/>
            <person name="Breuninger H."/>
            <person name="Symeonidi A."/>
            <person name="Radhakrishnan G.V."/>
            <person name="Van Nieuwerburgh F."/>
            <person name="Deforce D."/>
            <person name="Chang C."/>
            <person name="Karol K.G."/>
            <person name="Hedrich R."/>
            <person name="Ulvskov P."/>
            <person name="Glockner G."/>
            <person name="Delwiche C.F."/>
            <person name="Petrasek J."/>
            <person name="Van de Peer Y."/>
            <person name="Friml J."/>
            <person name="Beilby M."/>
            <person name="Dolan L."/>
            <person name="Kohara Y."/>
            <person name="Sugano S."/>
            <person name="Fujiyama A."/>
            <person name="Delaux P.-M."/>
            <person name="Quint M."/>
            <person name="TheiBen G."/>
            <person name="Hagemann M."/>
            <person name="Harholt J."/>
            <person name="Dunand C."/>
            <person name="Zachgo S."/>
            <person name="Langdale J."/>
            <person name="Maumus F."/>
            <person name="Straeten D.V.D."/>
            <person name="Gould S.B."/>
            <person name="Rensing S.A."/>
        </authorList>
    </citation>
    <scope>NUCLEOTIDE SEQUENCE [LARGE SCALE GENOMIC DNA]</scope>
    <source>
        <strain evidence="2 3">S276</strain>
    </source>
</reference>